<dbReference type="EMBL" id="JH668428">
    <property type="protein sequence ID" value="KAG6452696.1"/>
    <property type="molecule type" value="Genomic_DNA"/>
</dbReference>
<keyword evidence="1" id="KW-0812">Transmembrane</keyword>
<evidence type="ECO:0000313" key="3">
    <source>
        <dbReference type="Proteomes" id="UP000791440"/>
    </source>
</evidence>
<keyword evidence="1" id="KW-1133">Transmembrane helix</keyword>
<comment type="caution">
    <text evidence="2">The sequence shown here is derived from an EMBL/GenBank/DDBJ whole genome shotgun (WGS) entry which is preliminary data.</text>
</comment>
<gene>
    <name evidence="2" type="ORF">O3G_MSEX007763</name>
</gene>
<name>A0A921Z8F5_MANSE</name>
<evidence type="ECO:0000256" key="1">
    <source>
        <dbReference type="SAM" id="Phobius"/>
    </source>
</evidence>
<accession>A0A921Z8F5</accession>
<feature type="transmembrane region" description="Helical" evidence="1">
    <location>
        <begin position="42"/>
        <end position="67"/>
    </location>
</feature>
<evidence type="ECO:0000313" key="2">
    <source>
        <dbReference type="EMBL" id="KAG6452696.1"/>
    </source>
</evidence>
<protein>
    <submittedName>
        <fullName evidence="2">Uncharacterized protein</fullName>
    </submittedName>
</protein>
<dbReference type="AlphaFoldDB" id="A0A921Z8F5"/>
<feature type="transmembrane region" description="Helical" evidence="1">
    <location>
        <begin position="17"/>
        <end position="36"/>
    </location>
</feature>
<keyword evidence="1" id="KW-0472">Membrane</keyword>
<reference evidence="2" key="2">
    <citation type="submission" date="2020-12" db="EMBL/GenBank/DDBJ databases">
        <authorList>
            <person name="Kanost M."/>
        </authorList>
    </citation>
    <scope>NUCLEOTIDE SEQUENCE</scope>
</reference>
<reference evidence="2" key="1">
    <citation type="journal article" date="2016" name="Insect Biochem. Mol. Biol.">
        <title>Multifaceted biological insights from a draft genome sequence of the tobacco hornworm moth, Manduca sexta.</title>
        <authorList>
            <person name="Kanost M.R."/>
            <person name="Arrese E.L."/>
            <person name="Cao X."/>
            <person name="Chen Y.R."/>
            <person name="Chellapilla S."/>
            <person name="Goldsmith M.R."/>
            <person name="Grosse-Wilde E."/>
            <person name="Heckel D.G."/>
            <person name="Herndon N."/>
            <person name="Jiang H."/>
            <person name="Papanicolaou A."/>
            <person name="Qu J."/>
            <person name="Soulages J.L."/>
            <person name="Vogel H."/>
            <person name="Walters J."/>
            <person name="Waterhouse R.M."/>
            <person name="Ahn S.J."/>
            <person name="Almeida F.C."/>
            <person name="An C."/>
            <person name="Aqrawi P."/>
            <person name="Bretschneider A."/>
            <person name="Bryant W.B."/>
            <person name="Bucks S."/>
            <person name="Chao H."/>
            <person name="Chevignon G."/>
            <person name="Christen J.M."/>
            <person name="Clarke D.F."/>
            <person name="Dittmer N.T."/>
            <person name="Ferguson L.C.F."/>
            <person name="Garavelou S."/>
            <person name="Gordon K.H.J."/>
            <person name="Gunaratna R.T."/>
            <person name="Han Y."/>
            <person name="Hauser F."/>
            <person name="He Y."/>
            <person name="Heidel-Fischer H."/>
            <person name="Hirsh A."/>
            <person name="Hu Y."/>
            <person name="Jiang H."/>
            <person name="Kalra D."/>
            <person name="Klinner C."/>
            <person name="Konig C."/>
            <person name="Kovar C."/>
            <person name="Kroll A.R."/>
            <person name="Kuwar S.S."/>
            <person name="Lee S.L."/>
            <person name="Lehman R."/>
            <person name="Li K."/>
            <person name="Li Z."/>
            <person name="Liang H."/>
            <person name="Lovelace S."/>
            <person name="Lu Z."/>
            <person name="Mansfield J.H."/>
            <person name="McCulloch K.J."/>
            <person name="Mathew T."/>
            <person name="Morton B."/>
            <person name="Muzny D.M."/>
            <person name="Neunemann D."/>
            <person name="Ongeri F."/>
            <person name="Pauchet Y."/>
            <person name="Pu L.L."/>
            <person name="Pyrousis I."/>
            <person name="Rao X.J."/>
            <person name="Redding A."/>
            <person name="Roesel C."/>
            <person name="Sanchez-Gracia A."/>
            <person name="Schaack S."/>
            <person name="Shukla A."/>
            <person name="Tetreau G."/>
            <person name="Wang Y."/>
            <person name="Xiong G.H."/>
            <person name="Traut W."/>
            <person name="Walsh T.K."/>
            <person name="Worley K.C."/>
            <person name="Wu D."/>
            <person name="Wu W."/>
            <person name="Wu Y.Q."/>
            <person name="Zhang X."/>
            <person name="Zou Z."/>
            <person name="Zucker H."/>
            <person name="Briscoe A.D."/>
            <person name="Burmester T."/>
            <person name="Clem R.J."/>
            <person name="Feyereisen R."/>
            <person name="Grimmelikhuijzen C.J.P."/>
            <person name="Hamodrakas S.J."/>
            <person name="Hansson B.S."/>
            <person name="Huguet E."/>
            <person name="Jermiin L.S."/>
            <person name="Lan Q."/>
            <person name="Lehman H.K."/>
            <person name="Lorenzen M."/>
            <person name="Merzendorfer H."/>
            <person name="Michalopoulos I."/>
            <person name="Morton D.B."/>
            <person name="Muthukrishnan S."/>
            <person name="Oakeshott J.G."/>
            <person name="Palmer W."/>
            <person name="Park Y."/>
            <person name="Passarelli A.L."/>
            <person name="Rozas J."/>
            <person name="Schwartz L.M."/>
            <person name="Smith W."/>
            <person name="Southgate A."/>
            <person name="Vilcinskas A."/>
            <person name="Vogt R."/>
            <person name="Wang P."/>
            <person name="Werren J."/>
            <person name="Yu X.Q."/>
            <person name="Zhou J.J."/>
            <person name="Brown S.J."/>
            <person name="Scherer S.E."/>
            <person name="Richards S."/>
            <person name="Blissard G.W."/>
        </authorList>
    </citation>
    <scope>NUCLEOTIDE SEQUENCE</scope>
</reference>
<keyword evidence="3" id="KW-1185">Reference proteome</keyword>
<proteinExistence type="predicted"/>
<organism evidence="2 3">
    <name type="scientific">Manduca sexta</name>
    <name type="common">Tobacco hawkmoth</name>
    <name type="synonym">Tobacco hornworm</name>
    <dbReference type="NCBI Taxonomy" id="7130"/>
    <lineage>
        <taxon>Eukaryota</taxon>
        <taxon>Metazoa</taxon>
        <taxon>Ecdysozoa</taxon>
        <taxon>Arthropoda</taxon>
        <taxon>Hexapoda</taxon>
        <taxon>Insecta</taxon>
        <taxon>Pterygota</taxon>
        <taxon>Neoptera</taxon>
        <taxon>Endopterygota</taxon>
        <taxon>Lepidoptera</taxon>
        <taxon>Glossata</taxon>
        <taxon>Ditrysia</taxon>
        <taxon>Bombycoidea</taxon>
        <taxon>Sphingidae</taxon>
        <taxon>Sphinginae</taxon>
        <taxon>Sphingini</taxon>
        <taxon>Manduca</taxon>
    </lineage>
</organism>
<sequence>MQALNADLPEIKHDSPIAMVILIVTLTGDSLYVFLFETGNSFIRNVIVTATNICCMSNIILFELMFYRLKSLRKTLKKELKSTCLSIDGSEGNRADIINDYMQIYKKIATSAEQATNSYFFATMVCRKK</sequence>
<dbReference type="Proteomes" id="UP000791440">
    <property type="component" value="Unassembled WGS sequence"/>
</dbReference>